<sequence>MTVLKSHPLALLRRPLLPESLLGSVNRALCADPASLEAQIIQVMKNLDFKEAVYLASPELYQLAKNLVETGRVPGKEKVLLALYKYLIRACTRSTPFGLFAGYTIAGLAQATNISFDGNLKKHGILSGQVLEQIGAKLAGWDAPSMQGMIGVNTSLYECGASYRYTARTAVSTQNSTGLDFRQIEGNQILRTVIEFCKPSVGLQVITDKLTSIGLSSKDSRDLIQTLVQEQILTTGPERPLSLTGYQKQLASKAATHATGEIFSAFEKMQDAPMRGADRFAGLTTALAAADIESNAPVQIDLEFGAQRCQISKNAVSGILKQLARLLSDRASPSSGLLTSFIRRFSNRYEMQLVPLPQALDPDTGIGYGHLISPSPQNEQVMNLLRQDQPASNASLFPAAWMERAYFQATATRGTVYMLTEQDLPDAVSRNIEGFSILGSIIAKSQGCLDKGEYLFELKGISGPGSAGLIARFADSNPELCQAVSQMVESEQTDYAAVVFAEIAYAANGAAGHVTRRPPLNQYQICFLTGTENEMIPLEDIMVGVRDGKAILFSKSLGKRVLPRLNSAHNFASGPPIYRFLCDLASLDAPTLFWDGALPASYPFFPRVQYGRIVVSKAQWHIGKSLLADIPESPDSHKAWWSKVRRSLGIPRMVYAGQHDRQLIIDGNCHVAIRLLIEMLQSQQVVRLTEVLRAPGPGLLTYKGKSYRNEIVIPVRSAGHIRTYQDLKRSEFAKNNVVTCHQGWLL</sequence>
<evidence type="ECO:0000313" key="3">
    <source>
        <dbReference type="Proteomes" id="UP000198748"/>
    </source>
</evidence>
<gene>
    <name evidence="2" type="ORF">SAMN04487996_111291</name>
</gene>
<organism evidence="2 3">
    <name type="scientific">Dyadobacter soli</name>
    <dbReference type="NCBI Taxonomy" id="659014"/>
    <lineage>
        <taxon>Bacteria</taxon>
        <taxon>Pseudomonadati</taxon>
        <taxon>Bacteroidota</taxon>
        <taxon>Cytophagia</taxon>
        <taxon>Cytophagales</taxon>
        <taxon>Spirosomataceae</taxon>
        <taxon>Dyadobacter</taxon>
    </lineage>
</organism>
<dbReference type="AlphaFoldDB" id="A0A1G7MIZ7"/>
<evidence type="ECO:0000259" key="1">
    <source>
        <dbReference type="Pfam" id="PF04738"/>
    </source>
</evidence>
<dbReference type="RefSeq" id="WP_090153677.1">
    <property type="nucleotide sequence ID" value="NZ_FNAN01000011.1"/>
</dbReference>
<name>A0A1G7MIZ7_9BACT</name>
<dbReference type="Proteomes" id="UP000198748">
    <property type="component" value="Unassembled WGS sequence"/>
</dbReference>
<reference evidence="3" key="1">
    <citation type="submission" date="2016-10" db="EMBL/GenBank/DDBJ databases">
        <authorList>
            <person name="Varghese N."/>
            <person name="Submissions S."/>
        </authorList>
    </citation>
    <scope>NUCLEOTIDE SEQUENCE [LARGE SCALE GENOMIC DNA]</scope>
    <source>
        <strain evidence="3">DSM 25329</strain>
    </source>
</reference>
<accession>A0A1G7MIZ7</accession>
<dbReference type="InterPro" id="IPR006827">
    <property type="entry name" value="Lant_deHydtase_N"/>
</dbReference>
<proteinExistence type="predicted"/>
<keyword evidence="3" id="KW-1185">Reference proteome</keyword>
<dbReference type="OrthoDB" id="1273722at2"/>
<feature type="domain" description="Lantibiotic dehydratase N-terminal" evidence="1">
    <location>
        <begin position="48"/>
        <end position="676"/>
    </location>
</feature>
<dbReference type="STRING" id="659014.SAMN04487996_111291"/>
<protein>
    <submittedName>
        <fullName evidence="2">Lantibiotic dehydratase, C terminus</fullName>
    </submittedName>
</protein>
<dbReference type="EMBL" id="FNAN01000011">
    <property type="protein sequence ID" value="SDF61848.1"/>
    <property type="molecule type" value="Genomic_DNA"/>
</dbReference>
<dbReference type="Pfam" id="PF04738">
    <property type="entry name" value="Lant_dehydr_N"/>
    <property type="match status" value="1"/>
</dbReference>
<evidence type="ECO:0000313" key="2">
    <source>
        <dbReference type="EMBL" id="SDF61848.1"/>
    </source>
</evidence>